<organism evidence="1">
    <name type="scientific">Picea glauca</name>
    <name type="common">White spruce</name>
    <name type="synonym">Pinus glauca</name>
    <dbReference type="NCBI Taxonomy" id="3330"/>
    <lineage>
        <taxon>Eukaryota</taxon>
        <taxon>Viridiplantae</taxon>
        <taxon>Streptophyta</taxon>
        <taxon>Embryophyta</taxon>
        <taxon>Tracheophyta</taxon>
        <taxon>Spermatophyta</taxon>
        <taxon>Pinopsida</taxon>
        <taxon>Pinidae</taxon>
        <taxon>Conifers I</taxon>
        <taxon>Pinales</taxon>
        <taxon>Pinaceae</taxon>
        <taxon>Picea</taxon>
    </lineage>
</organism>
<dbReference type="AlphaFoldDB" id="A0A117NHV5"/>
<dbReference type="EMBL" id="LKAM01000004">
    <property type="protein sequence ID" value="KUM48953.1"/>
    <property type="molecule type" value="Genomic_DNA"/>
</dbReference>
<protein>
    <submittedName>
        <fullName evidence="1">Uncharacterized protein</fullName>
    </submittedName>
</protein>
<accession>A0A117NHV5</accession>
<reference evidence="1" key="1">
    <citation type="journal article" date="2015" name="Genome Biol. Evol.">
        <title>Organellar Genomes of White Spruce (Picea glauca): Assembly and Annotation.</title>
        <authorList>
            <person name="Jackman S.D."/>
            <person name="Warren R.L."/>
            <person name="Gibb E.A."/>
            <person name="Vandervalk B.P."/>
            <person name="Mohamadi H."/>
            <person name="Chu J."/>
            <person name="Raymond A."/>
            <person name="Pleasance S."/>
            <person name="Coope R."/>
            <person name="Wildung M.R."/>
            <person name="Ritland C.E."/>
            <person name="Bousquet J."/>
            <person name="Jones S.J."/>
            <person name="Bohlmann J."/>
            <person name="Birol I."/>
        </authorList>
    </citation>
    <scope>NUCLEOTIDE SEQUENCE [LARGE SCALE GENOMIC DNA]</scope>
    <source>
        <tissue evidence="1">Flushing bud</tissue>
    </source>
</reference>
<evidence type="ECO:0000313" key="1">
    <source>
        <dbReference type="EMBL" id="KUM48953.1"/>
    </source>
</evidence>
<sequence length="52" mass="6093">MRLDGKCNFERDGMDVLFPHEMRTAYLIKKGYSLNHFRIISESVALVHLRAL</sequence>
<geneLocation type="mitochondrion" evidence="1"/>
<comment type="caution">
    <text evidence="1">The sequence shown here is derived from an EMBL/GenBank/DDBJ whole genome shotgun (WGS) entry which is preliminary data.</text>
</comment>
<name>A0A117NHV5_PICGL</name>
<keyword evidence="1" id="KW-0496">Mitochondrion</keyword>
<gene>
    <name evidence="1" type="ORF">ABT39_MTgene4289</name>
</gene>
<proteinExistence type="predicted"/>